<dbReference type="EMBL" id="VCQV01000015">
    <property type="protein sequence ID" value="TWP35977.1"/>
    <property type="molecule type" value="Genomic_DNA"/>
</dbReference>
<proteinExistence type="predicted"/>
<keyword evidence="1" id="KW-0812">Transmembrane</keyword>
<reference evidence="3 4" key="1">
    <citation type="submission" date="2019-05" db="EMBL/GenBank/DDBJ databases">
        <authorList>
            <person name="Lee S.D."/>
        </authorList>
    </citation>
    <scope>NUCLEOTIDE SEQUENCE [LARGE SCALE GENOMIC DNA]</scope>
    <source>
        <strain evidence="3 4">C5-26</strain>
    </source>
</reference>
<dbReference type="Pfam" id="PF01569">
    <property type="entry name" value="PAP2"/>
    <property type="match status" value="1"/>
</dbReference>
<protein>
    <submittedName>
        <fullName evidence="3">Phosphatase PAP2 family protein</fullName>
    </submittedName>
</protein>
<dbReference type="SUPFAM" id="SSF48317">
    <property type="entry name" value="Acid phosphatase/Vanadium-dependent haloperoxidase"/>
    <property type="match status" value="1"/>
</dbReference>
<feature type="transmembrane region" description="Helical" evidence="1">
    <location>
        <begin position="274"/>
        <end position="295"/>
    </location>
</feature>
<feature type="transmembrane region" description="Helical" evidence="1">
    <location>
        <begin position="156"/>
        <end position="173"/>
    </location>
</feature>
<dbReference type="Proteomes" id="UP000320244">
    <property type="component" value="Unassembled WGS sequence"/>
</dbReference>
<feature type="transmembrane region" description="Helical" evidence="1">
    <location>
        <begin position="79"/>
        <end position="105"/>
    </location>
</feature>
<feature type="domain" description="Phosphatidic acid phosphatase type 2/haloperoxidase" evidence="2">
    <location>
        <begin position="114"/>
        <end position="222"/>
    </location>
</feature>
<feature type="transmembrane region" description="Helical" evidence="1">
    <location>
        <begin position="242"/>
        <end position="262"/>
    </location>
</feature>
<dbReference type="SMART" id="SM00014">
    <property type="entry name" value="acidPPc"/>
    <property type="match status" value="1"/>
</dbReference>
<evidence type="ECO:0000313" key="3">
    <source>
        <dbReference type="EMBL" id="TWP35977.1"/>
    </source>
</evidence>
<dbReference type="Gene3D" id="1.20.144.10">
    <property type="entry name" value="Phosphatidic acid phosphatase type 2/haloperoxidase"/>
    <property type="match status" value="1"/>
</dbReference>
<evidence type="ECO:0000256" key="1">
    <source>
        <dbReference type="SAM" id="Phobius"/>
    </source>
</evidence>
<organism evidence="3 4">
    <name type="scientific">Leekyejoonella antrihumi</name>
    <dbReference type="NCBI Taxonomy" id="1660198"/>
    <lineage>
        <taxon>Bacteria</taxon>
        <taxon>Bacillati</taxon>
        <taxon>Actinomycetota</taxon>
        <taxon>Actinomycetes</taxon>
        <taxon>Micrococcales</taxon>
        <taxon>Dermacoccaceae</taxon>
        <taxon>Leekyejoonella</taxon>
    </lineage>
</organism>
<reference evidence="3 4" key="2">
    <citation type="submission" date="2019-08" db="EMBL/GenBank/DDBJ databases">
        <title>Jejuicoccus antrihumi gen. nov., sp. nov., a new member of the family Dermacoccaceae isolated from a cave.</title>
        <authorList>
            <person name="Schumann P."/>
            <person name="Kim I.S."/>
        </authorList>
    </citation>
    <scope>NUCLEOTIDE SEQUENCE [LARGE SCALE GENOMIC DNA]</scope>
    <source>
        <strain evidence="3 4">C5-26</strain>
    </source>
</reference>
<feature type="transmembrane region" description="Helical" evidence="1">
    <location>
        <begin position="207"/>
        <end position="230"/>
    </location>
</feature>
<evidence type="ECO:0000313" key="4">
    <source>
        <dbReference type="Proteomes" id="UP000320244"/>
    </source>
</evidence>
<keyword evidence="4" id="KW-1185">Reference proteome</keyword>
<keyword evidence="1" id="KW-1133">Transmembrane helix</keyword>
<dbReference type="InterPro" id="IPR036938">
    <property type="entry name" value="PAP2/HPO_sf"/>
</dbReference>
<dbReference type="AlphaFoldDB" id="A0A563E0C9"/>
<feature type="transmembrane region" description="Helical" evidence="1">
    <location>
        <begin position="180"/>
        <end position="201"/>
    </location>
</feature>
<accession>A0A563E0C9</accession>
<evidence type="ECO:0000259" key="2">
    <source>
        <dbReference type="SMART" id="SM00014"/>
    </source>
</evidence>
<dbReference type="OrthoDB" id="3240395at2"/>
<gene>
    <name evidence="3" type="ORF">FGL98_12145</name>
</gene>
<name>A0A563E0C9_9MICO</name>
<dbReference type="InterPro" id="IPR000326">
    <property type="entry name" value="PAP2/HPO"/>
</dbReference>
<sequence length="301" mass="31721">MVDEDGRMSAPTRPDLATRPVYAERRAAARRAALWAQLVAMVALGIGALCVLVPLALHNPRGMRFDQRLMDSLGGSEQAWVHISDVLTVITIGFVGLSLLFCLIIAAARRRWAVAAAAVVLVAGANLTTEILKFHVFHRLPGQVANGLPDTNSLPSGHTTVSLSLVLAAVLVAPPAWRRALVPLGGFVATFVAAGTIAGHWHRPSDVVAGQAVCLGWAAIAIGIAVLLQSRRSESVTRRGQHIWLALIGSSLVGLVFVALGVRPSDGGVNLPMAMLALVPVGILCAVVVWWVSALSDRHVA</sequence>
<feature type="transmembrane region" description="Helical" evidence="1">
    <location>
        <begin position="34"/>
        <end position="59"/>
    </location>
</feature>
<dbReference type="CDD" id="cd01610">
    <property type="entry name" value="PAP2_like"/>
    <property type="match status" value="1"/>
</dbReference>
<comment type="caution">
    <text evidence="3">The sequence shown here is derived from an EMBL/GenBank/DDBJ whole genome shotgun (WGS) entry which is preliminary data.</text>
</comment>
<keyword evidence="1" id="KW-0472">Membrane</keyword>
<feature type="transmembrane region" description="Helical" evidence="1">
    <location>
        <begin position="112"/>
        <end position="136"/>
    </location>
</feature>